<gene>
    <name evidence="15" type="ORF">MKZ38_002008</name>
</gene>
<dbReference type="InterPro" id="IPR000722">
    <property type="entry name" value="RNA_pol_asu"/>
</dbReference>
<comment type="caution">
    <text evidence="15">The sequence shown here is derived from an EMBL/GenBank/DDBJ whole genome shotgun (WGS) entry which is preliminary data.</text>
</comment>
<dbReference type="InterPro" id="IPR044893">
    <property type="entry name" value="RNA_pol_Rpb1_clamp_domain"/>
</dbReference>
<evidence type="ECO:0000256" key="7">
    <source>
        <dbReference type="ARBA" id="ARBA00022833"/>
    </source>
</evidence>
<dbReference type="SMART" id="SM00663">
    <property type="entry name" value="RPOLA_N"/>
    <property type="match status" value="1"/>
</dbReference>
<dbReference type="InterPro" id="IPR007080">
    <property type="entry name" value="RNA_pol_Rpb1_1"/>
</dbReference>
<feature type="region of interest" description="Disordered" evidence="13">
    <location>
        <begin position="443"/>
        <end position="463"/>
    </location>
</feature>
<dbReference type="CDD" id="cd01435">
    <property type="entry name" value="RNAP_I_RPA1_N"/>
    <property type="match status" value="1"/>
</dbReference>
<comment type="catalytic activity">
    <reaction evidence="11 12">
        <text>RNA(n) + a ribonucleoside 5'-triphosphate = RNA(n+1) + diphosphate</text>
        <dbReference type="Rhea" id="RHEA:21248"/>
        <dbReference type="Rhea" id="RHEA-COMP:14527"/>
        <dbReference type="Rhea" id="RHEA-COMP:17342"/>
        <dbReference type="ChEBI" id="CHEBI:33019"/>
        <dbReference type="ChEBI" id="CHEBI:61557"/>
        <dbReference type="ChEBI" id="CHEBI:140395"/>
        <dbReference type="EC" id="2.7.7.6"/>
    </reaction>
</comment>
<evidence type="ECO:0000259" key="14">
    <source>
        <dbReference type="SMART" id="SM00663"/>
    </source>
</evidence>
<keyword evidence="7" id="KW-0862">Zinc</keyword>
<keyword evidence="10" id="KW-0539">Nucleus</keyword>
<dbReference type="FunFam" id="2.40.40.20:FF:000019">
    <property type="entry name" value="DNA-directed RNA polymerase II subunit RPB1"/>
    <property type="match status" value="1"/>
</dbReference>
<dbReference type="InterPro" id="IPR007066">
    <property type="entry name" value="RNA_pol_Rpb1_3"/>
</dbReference>
<dbReference type="Pfam" id="PF04998">
    <property type="entry name" value="RNA_pol_Rpb1_5"/>
    <property type="match status" value="1"/>
</dbReference>
<evidence type="ECO:0000313" key="15">
    <source>
        <dbReference type="EMBL" id="KAJ2901258.1"/>
    </source>
</evidence>
<dbReference type="EMBL" id="JAKWBI020000159">
    <property type="protein sequence ID" value="KAJ2901258.1"/>
    <property type="molecule type" value="Genomic_DNA"/>
</dbReference>
<dbReference type="InterPro" id="IPR007081">
    <property type="entry name" value="RNA_pol_Rpb1_5"/>
</dbReference>
<dbReference type="InterPro" id="IPR038120">
    <property type="entry name" value="Rpb1_funnel_sf"/>
</dbReference>
<evidence type="ECO:0000256" key="1">
    <source>
        <dbReference type="ARBA" id="ARBA00004123"/>
    </source>
</evidence>
<dbReference type="SUPFAM" id="SSF64484">
    <property type="entry name" value="beta and beta-prime subunits of DNA dependent RNA-polymerase"/>
    <property type="match status" value="1"/>
</dbReference>
<proteinExistence type="inferred from homology"/>
<evidence type="ECO:0000256" key="10">
    <source>
        <dbReference type="ARBA" id="ARBA00023242"/>
    </source>
</evidence>
<feature type="compositionally biased region" description="Acidic residues" evidence="13">
    <location>
        <begin position="1439"/>
        <end position="1451"/>
    </location>
</feature>
<dbReference type="InterPro" id="IPR015699">
    <property type="entry name" value="DNA-dir_RNA_pol1_lsu_N"/>
</dbReference>
<dbReference type="GO" id="GO:0003899">
    <property type="term" value="F:DNA-directed RNA polymerase activity"/>
    <property type="evidence" value="ECO:0007669"/>
    <property type="project" value="UniProtKB-EC"/>
</dbReference>
<dbReference type="Pfam" id="PF05000">
    <property type="entry name" value="RNA_pol_Rpb1_4"/>
    <property type="match status" value="1"/>
</dbReference>
<dbReference type="InterPro" id="IPR007083">
    <property type="entry name" value="RNA_pol_Rpb1_4"/>
</dbReference>
<protein>
    <recommendedName>
        <fullName evidence="12">DNA-directed RNA polymerase subunit</fullName>
        <ecNumber evidence="12">2.7.7.6</ecNumber>
    </recommendedName>
</protein>
<evidence type="ECO:0000256" key="11">
    <source>
        <dbReference type="ARBA" id="ARBA00048552"/>
    </source>
</evidence>
<feature type="compositionally biased region" description="Acidic residues" evidence="13">
    <location>
        <begin position="1386"/>
        <end position="1404"/>
    </location>
</feature>
<keyword evidence="8" id="KW-0460">Magnesium</keyword>
<dbReference type="Gene3D" id="1.10.274.100">
    <property type="entry name" value="RNA polymerase Rpb1, domain 3"/>
    <property type="match status" value="1"/>
</dbReference>
<dbReference type="Pfam" id="PF00623">
    <property type="entry name" value="RNA_pol_Rpb1_2"/>
    <property type="match status" value="1"/>
</dbReference>
<dbReference type="PANTHER" id="PTHR19376:SF11">
    <property type="entry name" value="DNA-DIRECTED RNA POLYMERASE I SUBUNIT RPA1"/>
    <property type="match status" value="1"/>
</dbReference>
<dbReference type="Gene3D" id="3.30.1490.180">
    <property type="entry name" value="RNA polymerase ii"/>
    <property type="match status" value="1"/>
</dbReference>
<evidence type="ECO:0000256" key="6">
    <source>
        <dbReference type="ARBA" id="ARBA00022723"/>
    </source>
</evidence>
<feature type="compositionally biased region" description="Acidic residues" evidence="13">
    <location>
        <begin position="283"/>
        <end position="299"/>
    </location>
</feature>
<dbReference type="CDD" id="cd02735">
    <property type="entry name" value="RNAP_I_Rpa1_C"/>
    <property type="match status" value="1"/>
</dbReference>
<evidence type="ECO:0000256" key="9">
    <source>
        <dbReference type="ARBA" id="ARBA00023163"/>
    </source>
</evidence>
<evidence type="ECO:0000256" key="2">
    <source>
        <dbReference type="ARBA" id="ARBA00006460"/>
    </source>
</evidence>
<evidence type="ECO:0000256" key="12">
    <source>
        <dbReference type="RuleBase" id="RU004279"/>
    </source>
</evidence>
<comment type="function">
    <text evidence="12">DNA-dependent RNA polymerase catalyzes the transcription of DNA into RNA using the four ribonucleoside triphosphates as substrates.</text>
</comment>
<feature type="compositionally biased region" description="Polar residues" evidence="13">
    <location>
        <begin position="443"/>
        <end position="452"/>
    </location>
</feature>
<dbReference type="InterPro" id="IPR042102">
    <property type="entry name" value="RNA_pol_Rpb1_3_sf"/>
</dbReference>
<dbReference type="EC" id="2.7.7.6" evidence="12"/>
<evidence type="ECO:0000256" key="13">
    <source>
        <dbReference type="SAM" id="MobiDB-lite"/>
    </source>
</evidence>
<evidence type="ECO:0000313" key="16">
    <source>
        <dbReference type="Proteomes" id="UP001201980"/>
    </source>
</evidence>
<dbReference type="GO" id="GO:0006351">
    <property type="term" value="P:DNA-templated transcription"/>
    <property type="evidence" value="ECO:0007669"/>
    <property type="project" value="InterPro"/>
</dbReference>
<comment type="similarity">
    <text evidence="2 12">Belongs to the RNA polymerase beta' chain family.</text>
</comment>
<feature type="region of interest" description="Disordered" evidence="13">
    <location>
        <begin position="1356"/>
        <end position="1490"/>
    </location>
</feature>
<dbReference type="Gene3D" id="3.30.70.2850">
    <property type="match status" value="1"/>
</dbReference>
<feature type="compositionally biased region" description="Acidic residues" evidence="13">
    <location>
        <begin position="146"/>
        <end position="156"/>
    </location>
</feature>
<dbReference type="Gene3D" id="1.10.132.30">
    <property type="match status" value="1"/>
</dbReference>
<feature type="region of interest" description="Disordered" evidence="13">
    <location>
        <begin position="278"/>
        <end position="315"/>
    </location>
</feature>
<keyword evidence="6" id="KW-0479">Metal-binding</keyword>
<keyword evidence="9 12" id="KW-0804">Transcription</keyword>
<keyword evidence="3 12" id="KW-0240">DNA-directed RNA polymerase</keyword>
<keyword evidence="4 12" id="KW-0808">Transferase</keyword>
<dbReference type="InterPro" id="IPR045867">
    <property type="entry name" value="DNA-dir_RpoC_beta_prime"/>
</dbReference>
<dbReference type="InterPro" id="IPR006592">
    <property type="entry name" value="RNA_pol_N"/>
</dbReference>
<dbReference type="Gene3D" id="1.10.150.390">
    <property type="match status" value="1"/>
</dbReference>
<dbReference type="Pfam" id="PF04997">
    <property type="entry name" value="RNA_pol_Rpb1_1"/>
    <property type="match status" value="1"/>
</dbReference>
<organism evidence="15 16">
    <name type="scientific">Zalerion maritima</name>
    <dbReference type="NCBI Taxonomy" id="339359"/>
    <lineage>
        <taxon>Eukaryota</taxon>
        <taxon>Fungi</taxon>
        <taxon>Dikarya</taxon>
        <taxon>Ascomycota</taxon>
        <taxon>Pezizomycotina</taxon>
        <taxon>Sordariomycetes</taxon>
        <taxon>Lulworthiomycetidae</taxon>
        <taxon>Lulworthiales</taxon>
        <taxon>Lulworthiaceae</taxon>
        <taxon>Zalerion</taxon>
    </lineage>
</organism>
<comment type="subcellular location">
    <subcellularLocation>
        <location evidence="1">Nucleus</location>
    </subcellularLocation>
</comment>
<dbReference type="Proteomes" id="UP001201980">
    <property type="component" value="Unassembled WGS sequence"/>
</dbReference>
<dbReference type="GO" id="GO:0005736">
    <property type="term" value="C:RNA polymerase I complex"/>
    <property type="evidence" value="ECO:0007669"/>
    <property type="project" value="UniProtKB-ARBA"/>
</dbReference>
<sequence>MNTSQPVSSEIESAEFTSFLPDEIKAVSVKRIENPQSFDQWTRPVPGGLYDSSLGAFEDIPCLTCGLSNIACPGHPGHIELPLPVYHPIYMDLLLRLLRSQCIHCYHFRMRRDDLDRAACKLRLLQFGLLDAAAEIESLPLGTSTDDLEDGDEDGSENSTRQRQAFVRATLEQNRKTMGEIRRGKHEGASQMRRDVLAALLRELPLSGSRICWTCKGLSPTYRKDSFVKIFQKPLSDKEKGKLAQGNFKLRDAITVRQQGGPRSKREVMHDEAIADIDSSAASDEDAEGPGESLDVDGDLEMKTPGSRKKDPSLGQKYLSPAEVKARMYFLFEKEKTVLELIFNSRPLPRGMKSAFWVDSFFVETILVPPSRFRPAARTSDGSLNEAQQNKLFSQIISAASAVATMQRNMNNVAPDESRKPVDMGTLFSAWAELQQAVNSLIDSSKNPNQGQAGRRNEDGIKQKLEKKEGLFRMNMMGKRVNFAARSVISPDPNIETNEIGVPPVFARKLTYPEPVTSHNFREMQQAVINGPHTWPGATAIENENGQVINLMKKKADERLALANELLAPSSTEDTSMRNKKVYRHITNGDVVLMNRQPTLHKPSIMAHRVRVLPGERTIRMHYANCNTYNADFDGDEMNMHFPQTELARAEALTVADTDHQYLSSTQGKPLRGLIQDHLSVSVALCDKDTFFSRDHYHKLVYGALRPEHGHIIGDRIQLAGPSILKPVPRWTGKQVITTILKNITPPNHGSLWMLGGSQIKAAAWGSKKHRKRVTKSPDQELEPDEGIVKFVDGELIHGILDKSQLGPSSGGFIHAVHEVYGPAVAGKLLSSIGRLLTRYLGMRAFTCGMDDLKLTPVGEEQRSERLKGASSVGLRVATKYVGLEEKSPTDGDPELLARLEDVMRDDEKQKDLELLLNQGCSILSGELTEACVPAGLEKQFPQNQMQSMTVSGAKGSGVNANLISSNLGQQVLEGRRVPLMVSGKSLPCFKPFETHIRAGGYVVNRFLTGIRPQEYYFHHMAGREGLIDTAVKTASSGYLQRCLIKGMEGVRVSYDGTVRNSDGSLVQFLYGEDGLDPTKGKYLNDFRFTLKNVDSEVTKLGLYTKKTMDLLEHREPLIKSMKKALKNANNPLPSDPINSQVSSSKYAYATSEKFHQTLTDFFKTGSHGLVSDKKEKGAKKAGGNMLSKKAADMLLHAKYSRCAIEPGEAVGIVAGQSVGEPSTQMTLNTFHLAGHSAKNVTLGVPRLREILMTNGKAIKKPSMTLVLDEEMSADDGERFAKSISILPLGYVVDKASVAERLGTGSLFARAKIFDIRIDLFPSVEYTSTYAISISDVLDTVETDFLPMLEKMVAKETKKKGQATPEVGVSSGTTEVATRTQVAAADGDEGEDDDDDDSDGDDDATNSKKKANRSEAISYGPNDEEDDAIQRQNERDGVEASEDDIDMEDEGFVGSPPEISEDEDSGMSGSRGGRKGREERVKTSNEHVSRFSSDEKGGSWVLFTFEFDVKTPKVLMENLVKECIRKTVIQQIDKIGRCTFVLEDLKDPKTGKTAADEQGQAVKVAVVHTAGVNLKAMQQYSDYINPHKTTANDVAAILEVYGVEACRNTIIQELGGTFSGHGITVDNRHLNLIGDWMTRNGMITPFNRTGLKGSVSPFTKMSFETTVGFLKEAVLEGDWDDLRAPSSRIVMGQHADIGTNSFDVLGTL</sequence>
<dbReference type="GO" id="GO:0003677">
    <property type="term" value="F:DNA binding"/>
    <property type="evidence" value="ECO:0007669"/>
    <property type="project" value="InterPro"/>
</dbReference>
<evidence type="ECO:0000256" key="3">
    <source>
        <dbReference type="ARBA" id="ARBA00022478"/>
    </source>
</evidence>
<dbReference type="Pfam" id="PF04983">
    <property type="entry name" value="RNA_pol_Rpb1_3"/>
    <property type="match status" value="1"/>
</dbReference>
<evidence type="ECO:0000256" key="4">
    <source>
        <dbReference type="ARBA" id="ARBA00022679"/>
    </source>
</evidence>
<dbReference type="Gene3D" id="1.10.357.120">
    <property type="match status" value="1"/>
</dbReference>
<feature type="domain" description="RNA polymerase N-terminal" evidence="14">
    <location>
        <begin position="359"/>
        <end position="686"/>
    </location>
</feature>
<feature type="region of interest" description="Disordered" evidence="13">
    <location>
        <begin position="142"/>
        <end position="162"/>
    </location>
</feature>
<feature type="compositionally biased region" description="Basic and acidic residues" evidence="13">
    <location>
        <begin position="1475"/>
        <end position="1490"/>
    </location>
</feature>
<dbReference type="Gene3D" id="2.40.40.20">
    <property type="match status" value="1"/>
</dbReference>
<accession>A0AAD5RQR3</accession>
<dbReference type="Gene3D" id="4.10.860.120">
    <property type="entry name" value="RNA polymerase II, clamp domain"/>
    <property type="match status" value="1"/>
</dbReference>
<feature type="compositionally biased region" description="Polar residues" evidence="13">
    <location>
        <begin position="1370"/>
        <end position="1381"/>
    </location>
</feature>
<evidence type="ECO:0000256" key="5">
    <source>
        <dbReference type="ARBA" id="ARBA00022695"/>
    </source>
</evidence>
<dbReference type="InterPro" id="IPR047107">
    <property type="entry name" value="DNA-dir_RNA_pol1_lsu_C"/>
</dbReference>
<dbReference type="GO" id="GO:0046872">
    <property type="term" value="F:metal ion binding"/>
    <property type="evidence" value="ECO:0007669"/>
    <property type="project" value="UniProtKB-KW"/>
</dbReference>
<keyword evidence="5 12" id="KW-0548">Nucleotidyltransferase</keyword>
<evidence type="ECO:0000256" key="8">
    <source>
        <dbReference type="ARBA" id="ARBA00022842"/>
    </source>
</evidence>
<dbReference type="PANTHER" id="PTHR19376">
    <property type="entry name" value="DNA-DIRECTED RNA POLYMERASE"/>
    <property type="match status" value="1"/>
</dbReference>
<feature type="compositionally biased region" description="Basic and acidic residues" evidence="13">
    <location>
        <begin position="1428"/>
        <end position="1438"/>
    </location>
</feature>
<keyword evidence="16" id="KW-1185">Reference proteome</keyword>
<name>A0AAD5RQR3_9PEZI</name>
<dbReference type="FunFam" id="3.30.1490.180:FF:000003">
    <property type="entry name" value="DNA-directed RNA polymerase subunit"/>
    <property type="match status" value="1"/>
</dbReference>
<reference evidence="15" key="1">
    <citation type="submission" date="2022-07" db="EMBL/GenBank/DDBJ databases">
        <title>Draft genome sequence of Zalerion maritima ATCC 34329, a (micro)plastics degrading marine fungus.</title>
        <authorList>
            <person name="Paco A."/>
            <person name="Goncalves M.F.M."/>
            <person name="Rocha-Santos T.A.P."/>
            <person name="Alves A."/>
        </authorList>
    </citation>
    <scope>NUCLEOTIDE SEQUENCE</scope>
    <source>
        <strain evidence="15">ATCC 34329</strain>
    </source>
</reference>